<keyword evidence="1" id="KW-1133">Transmembrane helix</keyword>
<dbReference type="AlphaFoldDB" id="A0ABD5ZFK3"/>
<dbReference type="Pfam" id="PF24369">
    <property type="entry name" value="DUF7525"/>
    <property type="match status" value="1"/>
</dbReference>
<accession>A0ABD5ZFK3</accession>
<dbReference type="InterPro" id="IPR055947">
    <property type="entry name" value="DUF7525"/>
</dbReference>
<evidence type="ECO:0000313" key="3">
    <source>
        <dbReference type="Proteomes" id="UP001596481"/>
    </source>
</evidence>
<keyword evidence="1" id="KW-0472">Membrane</keyword>
<protein>
    <recommendedName>
        <fullName evidence="4">Transporter</fullName>
    </recommendedName>
</protein>
<keyword evidence="3" id="KW-1185">Reference proteome</keyword>
<keyword evidence="1" id="KW-0812">Transmembrane</keyword>
<evidence type="ECO:0008006" key="4">
    <source>
        <dbReference type="Google" id="ProtNLM"/>
    </source>
</evidence>
<sequence>MDTKTVESDKSIGFTALFGVLTVVGAGLMMAGPDQLTKALGFAVAIIAASLAVVGAHMFYR</sequence>
<dbReference type="RefSeq" id="WP_390223272.1">
    <property type="nucleotide sequence ID" value="NZ_JBHTAA010000005.1"/>
</dbReference>
<dbReference type="EMBL" id="JBHTAA010000005">
    <property type="protein sequence ID" value="MFC7203939.1"/>
    <property type="molecule type" value="Genomic_DNA"/>
</dbReference>
<dbReference type="Proteomes" id="UP001596481">
    <property type="component" value="Unassembled WGS sequence"/>
</dbReference>
<evidence type="ECO:0000256" key="1">
    <source>
        <dbReference type="SAM" id="Phobius"/>
    </source>
</evidence>
<organism evidence="2 3">
    <name type="scientific">Haloferax namakaokahaiae</name>
    <dbReference type="NCBI Taxonomy" id="1748331"/>
    <lineage>
        <taxon>Archaea</taxon>
        <taxon>Methanobacteriati</taxon>
        <taxon>Methanobacteriota</taxon>
        <taxon>Stenosarchaea group</taxon>
        <taxon>Halobacteria</taxon>
        <taxon>Halobacteriales</taxon>
        <taxon>Haloferacaceae</taxon>
        <taxon>Haloferax</taxon>
    </lineage>
</organism>
<name>A0ABD5ZFK3_9EURY</name>
<reference evidence="2 3" key="1">
    <citation type="journal article" date="2019" name="Int. J. Syst. Evol. Microbiol.">
        <title>The Global Catalogue of Microorganisms (GCM) 10K type strain sequencing project: providing services to taxonomists for standard genome sequencing and annotation.</title>
        <authorList>
            <consortium name="The Broad Institute Genomics Platform"/>
            <consortium name="The Broad Institute Genome Sequencing Center for Infectious Disease"/>
            <person name="Wu L."/>
            <person name="Ma J."/>
        </authorList>
    </citation>
    <scope>NUCLEOTIDE SEQUENCE [LARGE SCALE GENOMIC DNA]</scope>
    <source>
        <strain evidence="2 3">DSM 29988</strain>
    </source>
</reference>
<comment type="caution">
    <text evidence="2">The sequence shown here is derived from an EMBL/GenBank/DDBJ whole genome shotgun (WGS) entry which is preliminary data.</text>
</comment>
<feature type="transmembrane region" description="Helical" evidence="1">
    <location>
        <begin position="12"/>
        <end position="33"/>
    </location>
</feature>
<gene>
    <name evidence="2" type="ORF">ACFQJC_10460</name>
</gene>
<feature type="transmembrane region" description="Helical" evidence="1">
    <location>
        <begin position="39"/>
        <end position="60"/>
    </location>
</feature>
<evidence type="ECO:0000313" key="2">
    <source>
        <dbReference type="EMBL" id="MFC7203939.1"/>
    </source>
</evidence>
<proteinExistence type="predicted"/>